<keyword evidence="3" id="KW-1185">Reference proteome</keyword>
<evidence type="ECO:0000259" key="1">
    <source>
        <dbReference type="PROSITE" id="PS50304"/>
    </source>
</evidence>
<protein>
    <recommendedName>
        <fullName evidence="1">Tudor domain-containing protein</fullName>
    </recommendedName>
</protein>
<dbReference type="InterPro" id="IPR002999">
    <property type="entry name" value="Tudor"/>
</dbReference>
<organism evidence="2 3">
    <name type="scientific">Caerostris darwini</name>
    <dbReference type="NCBI Taxonomy" id="1538125"/>
    <lineage>
        <taxon>Eukaryota</taxon>
        <taxon>Metazoa</taxon>
        <taxon>Ecdysozoa</taxon>
        <taxon>Arthropoda</taxon>
        <taxon>Chelicerata</taxon>
        <taxon>Arachnida</taxon>
        <taxon>Araneae</taxon>
        <taxon>Araneomorphae</taxon>
        <taxon>Entelegynae</taxon>
        <taxon>Araneoidea</taxon>
        <taxon>Araneidae</taxon>
        <taxon>Caerostris</taxon>
    </lineage>
</organism>
<dbReference type="Proteomes" id="UP001054837">
    <property type="component" value="Unassembled WGS sequence"/>
</dbReference>
<dbReference type="SMART" id="SM00333">
    <property type="entry name" value="TUDOR"/>
    <property type="match status" value="1"/>
</dbReference>
<comment type="caution">
    <text evidence="2">The sequence shown here is derived from an EMBL/GenBank/DDBJ whole genome shotgun (WGS) entry which is preliminary data.</text>
</comment>
<name>A0AAV4QPD4_9ARAC</name>
<dbReference type="Pfam" id="PF20636">
    <property type="entry name" value="SMN_G2-BD"/>
    <property type="match status" value="2"/>
</dbReference>
<dbReference type="SUPFAM" id="SSF63748">
    <property type="entry name" value="Tudor/PWWP/MBT"/>
    <property type="match status" value="1"/>
</dbReference>
<proteinExistence type="predicted"/>
<reference evidence="2 3" key="1">
    <citation type="submission" date="2021-06" db="EMBL/GenBank/DDBJ databases">
        <title>Caerostris darwini draft genome.</title>
        <authorList>
            <person name="Kono N."/>
            <person name="Arakawa K."/>
        </authorList>
    </citation>
    <scope>NUCLEOTIDE SEQUENCE [LARGE SCALE GENOMIC DNA]</scope>
</reference>
<dbReference type="Gene3D" id="2.30.30.140">
    <property type="match status" value="1"/>
</dbReference>
<dbReference type="EMBL" id="BPLQ01004699">
    <property type="protein sequence ID" value="GIY10032.1"/>
    <property type="molecule type" value="Genomic_DNA"/>
</dbReference>
<evidence type="ECO:0000313" key="3">
    <source>
        <dbReference type="Proteomes" id="UP001054837"/>
    </source>
</evidence>
<sequence>EWAKKGSSRKPIKEENENLMEFDWDDTELIKAFEKAMNRCAKKEGKSKAIKKKRKWKKGDFCRAMFPEDNLLYEAKILSINGDFCTVQFLDYDDVHDVDLCTLKESLGKHAPSSHLDNSTMNLMEFDWDDTELIKAFDKGMNKCAKKEGKCKAIKKGKRK</sequence>
<feature type="non-terminal residue" evidence="2">
    <location>
        <position position="160"/>
    </location>
</feature>
<feature type="domain" description="Tudor" evidence="1">
    <location>
        <begin position="55"/>
        <end position="113"/>
    </location>
</feature>
<feature type="non-terminal residue" evidence="2">
    <location>
        <position position="1"/>
    </location>
</feature>
<accession>A0AAV4QPD4</accession>
<evidence type="ECO:0000313" key="2">
    <source>
        <dbReference type="EMBL" id="GIY10032.1"/>
    </source>
</evidence>
<dbReference type="AlphaFoldDB" id="A0AAV4QPD4"/>
<dbReference type="PROSITE" id="PS50304">
    <property type="entry name" value="TUDOR"/>
    <property type="match status" value="1"/>
</dbReference>
<dbReference type="InterPro" id="IPR049481">
    <property type="entry name" value="SMN_G2-BD"/>
</dbReference>
<gene>
    <name evidence="2" type="ORF">CDAR_94471</name>
</gene>